<dbReference type="InterPro" id="IPR027417">
    <property type="entry name" value="P-loop_NTPase"/>
</dbReference>
<dbReference type="Pfam" id="PF00005">
    <property type="entry name" value="ABC_tran"/>
    <property type="match status" value="1"/>
</dbReference>
<sequence length="252" mass="28124">MKESLLEIKNIAYNYQEEDQVLPVLKNINLNAAQGEFICLIGPSGCGKTTLFNILVGLEQPDQGQIILSGQEITATRGHIAYMPQKDLLFPWRTIMENLLLGVEINKGDLKAARIEAEHLLPLFGLEGFAKKYPEQLSGGMKQRAALLRTVLTHHKILALDEPFGALDALTRSKMQKWILSIQAKLNKTILFITHDIEEAIILADKVILIDGRPGTISKKQKIDLPYPRDKTDPKFVAYQKELLASLSANQG</sequence>
<evidence type="ECO:0000313" key="6">
    <source>
        <dbReference type="Proteomes" id="UP000006866"/>
    </source>
</evidence>
<dbReference type="Proteomes" id="UP000006866">
    <property type="component" value="Chromosome"/>
</dbReference>
<dbReference type="CDD" id="cd03293">
    <property type="entry name" value="ABC_NrtD_SsuB_transporters"/>
    <property type="match status" value="1"/>
</dbReference>
<evidence type="ECO:0000256" key="3">
    <source>
        <dbReference type="ARBA" id="ARBA00022840"/>
    </source>
</evidence>
<dbReference type="InterPro" id="IPR050166">
    <property type="entry name" value="ABC_transporter_ATP-bind"/>
</dbReference>
<dbReference type="GO" id="GO:0005524">
    <property type="term" value="F:ATP binding"/>
    <property type="evidence" value="ECO:0007669"/>
    <property type="project" value="UniProtKB-KW"/>
</dbReference>
<dbReference type="PANTHER" id="PTHR42788">
    <property type="entry name" value="TAURINE IMPORT ATP-BINDING PROTEIN-RELATED"/>
    <property type="match status" value="1"/>
</dbReference>
<dbReference type="InterPro" id="IPR003439">
    <property type="entry name" value="ABC_transporter-like_ATP-bd"/>
</dbReference>
<evidence type="ECO:0000259" key="4">
    <source>
        <dbReference type="PROSITE" id="PS50893"/>
    </source>
</evidence>
<dbReference type="HOGENOM" id="CLU_000604_1_22_9"/>
<dbReference type="PROSITE" id="PS50893">
    <property type="entry name" value="ABC_TRANSPORTER_2"/>
    <property type="match status" value="1"/>
</dbReference>
<evidence type="ECO:0000256" key="2">
    <source>
        <dbReference type="ARBA" id="ARBA00022741"/>
    </source>
</evidence>
<dbReference type="PROSITE" id="PS00211">
    <property type="entry name" value="ABC_TRANSPORTER_1"/>
    <property type="match status" value="1"/>
</dbReference>
<dbReference type="PANTHER" id="PTHR42788:SF2">
    <property type="entry name" value="ABC TRANSPORTER ATP-BINDING PROTEIN"/>
    <property type="match status" value="1"/>
</dbReference>
<proteinExistence type="predicted"/>
<feature type="domain" description="ABC transporter" evidence="4">
    <location>
        <begin position="6"/>
        <end position="239"/>
    </location>
</feature>
<dbReference type="SUPFAM" id="SSF52540">
    <property type="entry name" value="P-loop containing nucleoside triphosphate hydrolases"/>
    <property type="match status" value="1"/>
</dbReference>
<dbReference type="OrthoDB" id="9801958at2"/>
<name>E3DN52_HALPG</name>
<dbReference type="GO" id="GO:0016887">
    <property type="term" value="F:ATP hydrolysis activity"/>
    <property type="evidence" value="ECO:0007669"/>
    <property type="project" value="InterPro"/>
</dbReference>
<gene>
    <name evidence="5" type="ordered locus">Hprae_0301</name>
</gene>
<keyword evidence="1" id="KW-0813">Transport</keyword>
<evidence type="ECO:0000313" key="5">
    <source>
        <dbReference type="EMBL" id="ADO76458.1"/>
    </source>
</evidence>
<dbReference type="RefSeq" id="WP_014552491.1">
    <property type="nucleotide sequence ID" value="NC_017455.1"/>
</dbReference>
<dbReference type="AlphaFoldDB" id="E3DN52"/>
<dbReference type="InterPro" id="IPR017871">
    <property type="entry name" value="ABC_transporter-like_CS"/>
</dbReference>
<dbReference type="SMART" id="SM00382">
    <property type="entry name" value="AAA"/>
    <property type="match status" value="1"/>
</dbReference>
<dbReference type="KEGG" id="hpk:Hprae_0301"/>
<accession>E3DN52</accession>
<keyword evidence="2" id="KW-0547">Nucleotide-binding</keyword>
<evidence type="ECO:0000256" key="1">
    <source>
        <dbReference type="ARBA" id="ARBA00022448"/>
    </source>
</evidence>
<keyword evidence="6" id="KW-1185">Reference proteome</keyword>
<dbReference type="InterPro" id="IPR003593">
    <property type="entry name" value="AAA+_ATPase"/>
</dbReference>
<organism evidence="5 6">
    <name type="scientific">Halanaerobium praevalens (strain ATCC 33744 / DSM 2228 / GSL)</name>
    <dbReference type="NCBI Taxonomy" id="572479"/>
    <lineage>
        <taxon>Bacteria</taxon>
        <taxon>Bacillati</taxon>
        <taxon>Bacillota</taxon>
        <taxon>Clostridia</taxon>
        <taxon>Halanaerobiales</taxon>
        <taxon>Halanaerobiaceae</taxon>
        <taxon>Halanaerobium</taxon>
    </lineage>
</organism>
<dbReference type="Gene3D" id="3.40.50.300">
    <property type="entry name" value="P-loop containing nucleotide triphosphate hydrolases"/>
    <property type="match status" value="1"/>
</dbReference>
<dbReference type="PATRIC" id="fig|572479.3.peg.304"/>
<protein>
    <submittedName>
        <fullName evidence="5">ABC transporter related protein</fullName>
    </submittedName>
</protein>
<dbReference type="eggNOG" id="COG1116">
    <property type="taxonomic scope" value="Bacteria"/>
</dbReference>
<keyword evidence="3" id="KW-0067">ATP-binding</keyword>
<dbReference type="EMBL" id="CP002175">
    <property type="protein sequence ID" value="ADO76458.1"/>
    <property type="molecule type" value="Genomic_DNA"/>
</dbReference>
<dbReference type="STRING" id="572479.Hprae_0301"/>
<reference evidence="5 6" key="2">
    <citation type="journal article" date="2011" name="Stand. Genomic Sci.">
        <title>Complete genome sequence of the extremely halophilic Halanaerobium praevalens type strain (GSL).</title>
        <authorList>
            <person name="Ivanova N."/>
            <person name="Sikorski J."/>
            <person name="Chertkov O."/>
            <person name="Nolan M."/>
            <person name="Lucas S."/>
            <person name="Hammon N."/>
            <person name="Deshpande S."/>
            <person name="Cheng J.F."/>
            <person name="Tapia R."/>
            <person name="Han C."/>
            <person name="Goodwin L."/>
            <person name="Pitluck S."/>
            <person name="Huntemann M."/>
            <person name="Liolios K."/>
            <person name="Pagani I."/>
            <person name="Mavromatis K."/>
            <person name="Ovchinikova G."/>
            <person name="Pati A."/>
            <person name="Chen A."/>
            <person name="Palaniappan K."/>
            <person name="Land M."/>
            <person name="Hauser L."/>
            <person name="Brambilla E.M."/>
            <person name="Kannan K.P."/>
            <person name="Rohde M."/>
            <person name="Tindall B.J."/>
            <person name="Goker M."/>
            <person name="Detter J.C."/>
            <person name="Woyke T."/>
            <person name="Bristow J."/>
            <person name="Eisen J.A."/>
            <person name="Markowitz V."/>
            <person name="Hugenholtz P."/>
            <person name="Kyrpides N.C."/>
            <person name="Klenk H.P."/>
            <person name="Lapidus A."/>
        </authorList>
    </citation>
    <scope>NUCLEOTIDE SEQUENCE [LARGE SCALE GENOMIC DNA]</scope>
    <source>
        <strain evidence="6">ATCC 33744 / DSM 2228 / GSL</strain>
    </source>
</reference>
<reference evidence="6" key="1">
    <citation type="submission" date="2010-10" db="EMBL/GenBank/DDBJ databases">
        <title>The complete genome of Halanaerobium praevalens DSM 2228.</title>
        <authorList>
            <consortium name="US DOE Joint Genome Institute (JGI-PGF)"/>
            <person name="Lucas S."/>
            <person name="Copeland A."/>
            <person name="Lapidus A."/>
            <person name="Glavina del Rio T."/>
            <person name="Dalin E."/>
            <person name="Tice H."/>
            <person name="Bruce D."/>
            <person name="Goodwin L."/>
            <person name="Pitluck S."/>
            <person name="Kyrpides N."/>
            <person name="Mavromatis K."/>
            <person name="Ivanova N."/>
            <person name="Ovchinnikova G."/>
            <person name="Chertkov O."/>
            <person name="Detter J.C."/>
            <person name="Han C."/>
            <person name="Larimer F."/>
            <person name="Land M."/>
            <person name="Hauser L."/>
            <person name="Markowitz V."/>
            <person name="Cheng J.-F."/>
            <person name="Hugenholtz P."/>
            <person name="Woyke T."/>
            <person name="Wu D."/>
            <person name="Tindall B."/>
            <person name="Pomrenke H.G."/>
            <person name="Brambilla E."/>
            <person name="Klenk H.-P."/>
            <person name="Eisen J.A."/>
        </authorList>
    </citation>
    <scope>NUCLEOTIDE SEQUENCE [LARGE SCALE GENOMIC DNA]</scope>
    <source>
        <strain evidence="6">ATCC 33744 / DSM 2228 / GSL</strain>
    </source>
</reference>